<reference evidence="3 4" key="1">
    <citation type="submission" date="2018-09" db="EMBL/GenBank/DDBJ databases">
        <authorList>
            <person name="Zhu H."/>
        </authorList>
    </citation>
    <scope>NUCLEOTIDE SEQUENCE [LARGE SCALE GENOMIC DNA]</scope>
    <source>
        <strain evidence="3 4">K2W22B-5</strain>
    </source>
</reference>
<dbReference type="NCBIfam" id="TIGR01552">
    <property type="entry name" value="phd_fam"/>
    <property type="match status" value="1"/>
</dbReference>
<dbReference type="InterPro" id="IPR036165">
    <property type="entry name" value="YefM-like_sf"/>
</dbReference>
<dbReference type="EMBL" id="QYUL01000002">
    <property type="protein sequence ID" value="RJF81516.1"/>
    <property type="molecule type" value="Genomic_DNA"/>
</dbReference>
<evidence type="ECO:0000313" key="3">
    <source>
        <dbReference type="EMBL" id="RJF81516.1"/>
    </source>
</evidence>
<comment type="caution">
    <text evidence="3">The sequence shown here is derived from an EMBL/GenBank/DDBJ whole genome shotgun (WGS) entry which is preliminary data.</text>
</comment>
<dbReference type="Gene3D" id="3.40.1620.10">
    <property type="entry name" value="YefM-like domain"/>
    <property type="match status" value="1"/>
</dbReference>
<dbReference type="OrthoDB" id="9800503at2"/>
<sequence>MDRVPLSEADGHMAELVGRVENGEEIVILRDGKPAARLVPIGQAGGDVDAPRSRRLGLAKGKIWVADDFDETPDWMIDAFHGIDADQPFPEPEAHDVEAIKAHRAKTGS</sequence>
<dbReference type="AlphaFoldDB" id="A0A418VWI5"/>
<proteinExistence type="inferred from homology"/>
<comment type="function">
    <text evidence="2">Antitoxin component of a type II toxin-antitoxin (TA) system.</text>
</comment>
<evidence type="ECO:0000256" key="2">
    <source>
        <dbReference type="RuleBase" id="RU362080"/>
    </source>
</evidence>
<comment type="similarity">
    <text evidence="1 2">Belongs to the phD/YefM antitoxin family.</text>
</comment>
<organism evidence="3 4">
    <name type="scientific">Azospirillum cavernae</name>
    <dbReference type="NCBI Taxonomy" id="2320860"/>
    <lineage>
        <taxon>Bacteria</taxon>
        <taxon>Pseudomonadati</taxon>
        <taxon>Pseudomonadota</taxon>
        <taxon>Alphaproteobacteria</taxon>
        <taxon>Rhodospirillales</taxon>
        <taxon>Azospirillaceae</taxon>
        <taxon>Azospirillum</taxon>
    </lineage>
</organism>
<dbReference type="Pfam" id="PF02604">
    <property type="entry name" value="PhdYeFM_antitox"/>
    <property type="match status" value="1"/>
</dbReference>
<protein>
    <recommendedName>
        <fullName evidence="2">Antitoxin</fullName>
    </recommendedName>
</protein>
<keyword evidence="4" id="KW-1185">Reference proteome</keyword>
<dbReference type="SUPFAM" id="SSF143120">
    <property type="entry name" value="YefM-like"/>
    <property type="match status" value="1"/>
</dbReference>
<evidence type="ECO:0000313" key="4">
    <source>
        <dbReference type="Proteomes" id="UP000283458"/>
    </source>
</evidence>
<dbReference type="InterPro" id="IPR006442">
    <property type="entry name" value="Antitoxin_Phd/YefM"/>
</dbReference>
<gene>
    <name evidence="3" type="ORF">D3877_15315</name>
</gene>
<evidence type="ECO:0000256" key="1">
    <source>
        <dbReference type="ARBA" id="ARBA00009981"/>
    </source>
</evidence>
<dbReference type="RefSeq" id="WP_119831607.1">
    <property type="nucleotide sequence ID" value="NZ_QYUL01000002.1"/>
</dbReference>
<dbReference type="Proteomes" id="UP000283458">
    <property type="component" value="Unassembled WGS sequence"/>
</dbReference>
<name>A0A418VWI5_9PROT</name>
<accession>A0A418VWI5</accession>